<name>A0ABQ8VH73_9AGAR</name>
<dbReference type="Proteomes" id="UP001150217">
    <property type="component" value="Unassembled WGS sequence"/>
</dbReference>
<evidence type="ECO:0000313" key="2">
    <source>
        <dbReference type="EMBL" id="KAJ4494290.1"/>
    </source>
</evidence>
<keyword evidence="3" id="KW-1185">Reference proteome</keyword>
<evidence type="ECO:0000313" key="3">
    <source>
        <dbReference type="Proteomes" id="UP001150217"/>
    </source>
</evidence>
<protein>
    <submittedName>
        <fullName evidence="2">Uncharacterized protein</fullName>
    </submittedName>
</protein>
<evidence type="ECO:0000256" key="1">
    <source>
        <dbReference type="SAM" id="MobiDB-lite"/>
    </source>
</evidence>
<accession>A0ABQ8VH73</accession>
<feature type="compositionally biased region" description="Basic and acidic residues" evidence="1">
    <location>
        <begin position="50"/>
        <end position="61"/>
    </location>
</feature>
<gene>
    <name evidence="2" type="ORF">C8R41DRAFT_829628</name>
</gene>
<dbReference type="EMBL" id="JANVFT010000033">
    <property type="protein sequence ID" value="KAJ4494290.1"/>
    <property type="molecule type" value="Genomic_DNA"/>
</dbReference>
<proteinExistence type="predicted"/>
<reference evidence="2" key="1">
    <citation type="submission" date="2022-08" db="EMBL/GenBank/DDBJ databases">
        <title>A Global Phylogenomic Analysis of the Shiitake Genus Lentinula.</title>
        <authorList>
            <consortium name="DOE Joint Genome Institute"/>
            <person name="Sierra-Patev S."/>
            <person name="Min B."/>
            <person name="Naranjo-Ortiz M."/>
            <person name="Looney B."/>
            <person name="Konkel Z."/>
            <person name="Slot J.C."/>
            <person name="Sakamoto Y."/>
            <person name="Steenwyk J.L."/>
            <person name="Rokas A."/>
            <person name="Carro J."/>
            <person name="Camarero S."/>
            <person name="Ferreira P."/>
            <person name="Molpeceres G."/>
            <person name="Ruiz-Duenas F.J."/>
            <person name="Serrano A."/>
            <person name="Henrissat B."/>
            <person name="Drula E."/>
            <person name="Hughes K.W."/>
            <person name="Mata J.L."/>
            <person name="Ishikawa N.K."/>
            <person name="Vargas-Isla R."/>
            <person name="Ushijima S."/>
            <person name="Smith C.A."/>
            <person name="Ahrendt S."/>
            <person name="Andreopoulos W."/>
            <person name="He G."/>
            <person name="Labutti K."/>
            <person name="Lipzen A."/>
            <person name="Ng V."/>
            <person name="Riley R."/>
            <person name="Sandor L."/>
            <person name="Barry K."/>
            <person name="Martinez A.T."/>
            <person name="Xiao Y."/>
            <person name="Gibbons J.G."/>
            <person name="Terashima K."/>
            <person name="Grigoriev I.V."/>
            <person name="Hibbett D.S."/>
        </authorList>
    </citation>
    <scope>NUCLEOTIDE SEQUENCE</scope>
    <source>
        <strain evidence="2">RHP3577 ss4</strain>
    </source>
</reference>
<feature type="region of interest" description="Disordered" evidence="1">
    <location>
        <begin position="25"/>
        <end position="61"/>
    </location>
</feature>
<organism evidence="2 3">
    <name type="scientific">Lentinula lateritia</name>
    <dbReference type="NCBI Taxonomy" id="40482"/>
    <lineage>
        <taxon>Eukaryota</taxon>
        <taxon>Fungi</taxon>
        <taxon>Dikarya</taxon>
        <taxon>Basidiomycota</taxon>
        <taxon>Agaricomycotina</taxon>
        <taxon>Agaricomycetes</taxon>
        <taxon>Agaricomycetidae</taxon>
        <taxon>Agaricales</taxon>
        <taxon>Marasmiineae</taxon>
        <taxon>Omphalotaceae</taxon>
        <taxon>Lentinula</taxon>
    </lineage>
</organism>
<dbReference type="Gene3D" id="3.30.9.10">
    <property type="entry name" value="D-Amino Acid Oxidase, subunit A, domain 2"/>
    <property type="match status" value="1"/>
</dbReference>
<comment type="caution">
    <text evidence="2">The sequence shown here is derived from an EMBL/GenBank/DDBJ whole genome shotgun (WGS) entry which is preliminary data.</text>
</comment>
<sequence>MYCIVILQNGCNFYNHAQELPVFCDGRPGSGDARKSRRAAPAEDLADLPGWKHDPAADTKT</sequence>